<dbReference type="EMBL" id="KN847333">
    <property type="protein sequence ID" value="KIW46401.1"/>
    <property type="molecule type" value="Genomic_DNA"/>
</dbReference>
<feature type="domain" description="AMP-binding enzyme C-terminal" evidence="4">
    <location>
        <begin position="469"/>
        <end position="544"/>
    </location>
</feature>
<dbReference type="InterPro" id="IPR020845">
    <property type="entry name" value="AMP-binding_CS"/>
</dbReference>
<dbReference type="InterPro" id="IPR000873">
    <property type="entry name" value="AMP-dep_synth/lig_dom"/>
</dbReference>
<protein>
    <recommendedName>
        <fullName evidence="7">4-coumarate-CoA ligase</fullName>
    </recommendedName>
</protein>
<sequence>MPIRSRYSTPVPLVSVPTHLFGSPDGDLPDRHAFVDCEAPETLRLTLHDYREWSKRLAAGLLQAGLQDGDRVLLHSGNSIFTPVVLMGVIMAGGIISMANPMYVPRELAHQLRDSGAQFLLTATNLADCAKRAASLSGLAQEQIYLFDETPLIDPSAGADTSQRHWSQLIADPVTGAQFRWEEFSTAEQANRTACLFYSSGTTGVPKGVEATHRNLVANNCQHVYMNNLDPRFRQMDQAGESRTICPLPMFHGLGLIVNSLIAPLRRMPVYVMRRYDGKKMIQYIERFKVTEMILVPPIVRWMAKDPLVRSGRFDISSVRRVMCGAAPLSASVSKEFESLWKNKGTHVSVKQAWGMSEFPVIGLCWDDREASAGASVGEVVANCEAMLVDTETEVEITERGERGELWVRGLNVMKGYWRNPQATQATISPDGWVKTGDIAYVDDQNKFFIVDRKKELIKVKGNQVAPAELEAVLMTHSGIADAAVIGAKIGEDEQPRAYIVQSPGSKLTENDVVDFMAKNVAKIKRITAGVVFVDQIPRNPSGKILRRELAIRCAKELGQAKAKI</sequence>
<dbReference type="FunFam" id="3.30.300.30:FF:000007">
    <property type="entry name" value="4-coumarate--CoA ligase 2"/>
    <property type="match status" value="1"/>
</dbReference>
<keyword evidence="2" id="KW-0472">Membrane</keyword>
<keyword evidence="2" id="KW-1133">Transmembrane helix</keyword>
<dbReference type="RefSeq" id="XP_016266617.1">
    <property type="nucleotide sequence ID" value="XM_016402720.1"/>
</dbReference>
<dbReference type="CDD" id="cd05911">
    <property type="entry name" value="Firefly_Luc_like"/>
    <property type="match status" value="1"/>
</dbReference>
<dbReference type="GeneID" id="27354147"/>
<proteinExistence type="inferred from homology"/>
<reference evidence="5 6" key="1">
    <citation type="submission" date="2015-01" db="EMBL/GenBank/DDBJ databases">
        <title>The Genome Sequence of Exophiala oligosperma CBS72588.</title>
        <authorList>
            <consortium name="The Broad Institute Genomics Platform"/>
            <person name="Cuomo C."/>
            <person name="de Hoog S."/>
            <person name="Gorbushina A."/>
            <person name="Stielow B."/>
            <person name="Teixiera M."/>
            <person name="Abouelleil A."/>
            <person name="Chapman S.B."/>
            <person name="Priest M."/>
            <person name="Young S.K."/>
            <person name="Wortman J."/>
            <person name="Nusbaum C."/>
            <person name="Birren B."/>
        </authorList>
    </citation>
    <scope>NUCLEOTIDE SEQUENCE [LARGE SCALE GENOMIC DNA]</scope>
    <source>
        <strain evidence="5 6">CBS 72588</strain>
    </source>
</reference>
<feature type="domain" description="AMP-dependent synthetase/ligase" evidence="3">
    <location>
        <begin position="29"/>
        <end position="418"/>
    </location>
</feature>
<dbReference type="Pfam" id="PF13193">
    <property type="entry name" value="AMP-binding_C"/>
    <property type="match status" value="1"/>
</dbReference>
<dbReference type="Gene3D" id="3.30.300.30">
    <property type="match status" value="1"/>
</dbReference>
<evidence type="ECO:0000256" key="2">
    <source>
        <dbReference type="SAM" id="Phobius"/>
    </source>
</evidence>
<dbReference type="STRING" id="215243.A0A0D2B2I7"/>
<organism evidence="5 6">
    <name type="scientific">Exophiala oligosperma</name>
    <dbReference type="NCBI Taxonomy" id="215243"/>
    <lineage>
        <taxon>Eukaryota</taxon>
        <taxon>Fungi</taxon>
        <taxon>Dikarya</taxon>
        <taxon>Ascomycota</taxon>
        <taxon>Pezizomycotina</taxon>
        <taxon>Eurotiomycetes</taxon>
        <taxon>Chaetothyriomycetidae</taxon>
        <taxon>Chaetothyriales</taxon>
        <taxon>Herpotrichiellaceae</taxon>
        <taxon>Exophiala</taxon>
    </lineage>
</organism>
<dbReference type="InterPro" id="IPR042099">
    <property type="entry name" value="ANL_N_sf"/>
</dbReference>
<keyword evidence="6" id="KW-1185">Reference proteome</keyword>
<feature type="transmembrane region" description="Helical" evidence="2">
    <location>
        <begin position="80"/>
        <end position="103"/>
    </location>
</feature>
<evidence type="ECO:0000259" key="3">
    <source>
        <dbReference type="Pfam" id="PF00501"/>
    </source>
</evidence>
<dbReference type="HOGENOM" id="CLU_000022_59_2_1"/>
<comment type="similarity">
    <text evidence="1">Belongs to the ATP-dependent AMP-binding enzyme family.</text>
</comment>
<dbReference type="Gene3D" id="3.40.50.12780">
    <property type="entry name" value="N-terminal domain of ligase-like"/>
    <property type="match status" value="1"/>
</dbReference>
<name>A0A0D2B2I7_9EURO</name>
<evidence type="ECO:0000313" key="6">
    <source>
        <dbReference type="Proteomes" id="UP000053342"/>
    </source>
</evidence>
<dbReference type="SUPFAM" id="SSF56801">
    <property type="entry name" value="Acetyl-CoA synthetase-like"/>
    <property type="match status" value="1"/>
</dbReference>
<dbReference type="InterPro" id="IPR045851">
    <property type="entry name" value="AMP-bd_C_sf"/>
</dbReference>
<dbReference type="AlphaFoldDB" id="A0A0D2B2I7"/>
<dbReference type="PROSITE" id="PS00455">
    <property type="entry name" value="AMP_BINDING"/>
    <property type="match status" value="1"/>
</dbReference>
<dbReference type="Proteomes" id="UP000053342">
    <property type="component" value="Unassembled WGS sequence"/>
</dbReference>
<dbReference type="PANTHER" id="PTHR24096:SF424">
    <property type="entry name" value="ACETYL-COA SYNTHETASE-LIKE PROTEIN-RELATED"/>
    <property type="match status" value="1"/>
</dbReference>
<evidence type="ECO:0000313" key="5">
    <source>
        <dbReference type="EMBL" id="KIW46401.1"/>
    </source>
</evidence>
<dbReference type="GO" id="GO:0016405">
    <property type="term" value="F:CoA-ligase activity"/>
    <property type="evidence" value="ECO:0007669"/>
    <property type="project" value="TreeGrafter"/>
</dbReference>
<accession>A0A0D2B2I7</accession>
<dbReference type="Pfam" id="PF00501">
    <property type="entry name" value="AMP-binding"/>
    <property type="match status" value="1"/>
</dbReference>
<gene>
    <name evidence="5" type="ORF">PV06_02073</name>
</gene>
<evidence type="ECO:0008006" key="7">
    <source>
        <dbReference type="Google" id="ProtNLM"/>
    </source>
</evidence>
<dbReference type="OrthoDB" id="6509636at2759"/>
<dbReference type="PANTHER" id="PTHR24096">
    <property type="entry name" value="LONG-CHAIN-FATTY-ACID--COA LIGASE"/>
    <property type="match status" value="1"/>
</dbReference>
<keyword evidence="2" id="KW-0812">Transmembrane</keyword>
<dbReference type="VEuPathDB" id="FungiDB:PV06_02073"/>
<dbReference type="InterPro" id="IPR025110">
    <property type="entry name" value="AMP-bd_C"/>
</dbReference>
<evidence type="ECO:0000256" key="1">
    <source>
        <dbReference type="ARBA" id="ARBA00006432"/>
    </source>
</evidence>
<evidence type="ECO:0000259" key="4">
    <source>
        <dbReference type="Pfam" id="PF13193"/>
    </source>
</evidence>